<dbReference type="KEGG" id="ccu:Ccur_00150"/>
<evidence type="ECO:0000313" key="10">
    <source>
        <dbReference type="Proteomes" id="UP000000954"/>
    </source>
</evidence>
<dbReference type="SUPFAM" id="SSF53774">
    <property type="entry name" value="Glutaminase/Asparaginase"/>
    <property type="match status" value="1"/>
</dbReference>
<feature type="active site" evidence="5">
    <location>
        <position position="95"/>
    </location>
</feature>
<evidence type="ECO:0000256" key="1">
    <source>
        <dbReference type="ARBA" id="ARBA00010518"/>
    </source>
</evidence>
<feature type="binding site" evidence="4">
    <location>
        <begin position="95"/>
        <end position="96"/>
    </location>
    <ligand>
        <name>substrate</name>
    </ligand>
</feature>
<evidence type="ECO:0000256" key="4">
    <source>
        <dbReference type="PIRSR" id="PIRSR001220-2"/>
    </source>
</evidence>
<comment type="similarity">
    <text evidence="1 6">Belongs to the asparaginase 1 family.</text>
</comment>
<dbReference type="Pfam" id="PF00710">
    <property type="entry name" value="Asparaginase"/>
    <property type="match status" value="1"/>
</dbReference>
<dbReference type="InterPro" id="IPR027473">
    <property type="entry name" value="L-asparaginase_C"/>
</dbReference>
<dbReference type="SMART" id="SM00870">
    <property type="entry name" value="Asparaginase"/>
    <property type="match status" value="1"/>
</dbReference>
<keyword evidence="10" id="KW-1185">Reference proteome</keyword>
<sequence>MEPQSKVIVFGMGGTIAGTGSAGKSINYQPGQLDVDDLLQNIPPDMRSHTTVVGQQICNVNSDDVTSQQWIDLACRINARASDPDVDGFVVTHGTDTLEETAYFLNLTVKTKKPVVITGAMRPATALSADGPLNLIQAIRLATNRQAYGLGVLVCFAGRVFGARDVEKATTFGVEGFIGRNSGCLGSVIEDDFQLYQQPVRAHTTDTEFDVGDSASLPTVGIAYFSSESDAGVLDYFTSSGVRGLVVAGAGAGCYSQEWNKRIEQISQKICVVRCSRVGNGPAIADDSYRGNLVLGGDLSPQKAVVLLRLALSVTDKPHLIQKMFERY</sequence>
<dbReference type="PIRSF" id="PIRSF500176">
    <property type="entry name" value="L_ASNase"/>
    <property type="match status" value="1"/>
</dbReference>
<dbReference type="PANTHER" id="PTHR11707">
    <property type="entry name" value="L-ASPARAGINASE"/>
    <property type="match status" value="1"/>
</dbReference>
<dbReference type="InterPro" id="IPR027475">
    <property type="entry name" value="Asparaginase/glutaminase_AS2"/>
</dbReference>
<dbReference type="InterPro" id="IPR036152">
    <property type="entry name" value="Asp/glu_Ase-like_sf"/>
</dbReference>
<dbReference type="InterPro" id="IPR040919">
    <property type="entry name" value="Asparaginase_C"/>
</dbReference>
<evidence type="ECO:0000259" key="7">
    <source>
        <dbReference type="Pfam" id="PF00710"/>
    </source>
</evidence>
<evidence type="ECO:0000256" key="3">
    <source>
        <dbReference type="PIRSR" id="PIRSR001220-1"/>
    </source>
</evidence>
<dbReference type="HOGENOM" id="CLU_019134_1_2_11"/>
<evidence type="ECO:0000256" key="5">
    <source>
        <dbReference type="PROSITE-ProRule" id="PRU10100"/>
    </source>
</evidence>
<dbReference type="STRING" id="469378.Ccur_00150"/>
<dbReference type="InterPro" id="IPR004550">
    <property type="entry name" value="AsnASE_II"/>
</dbReference>
<feature type="binding site" evidence="4">
    <location>
        <position position="62"/>
    </location>
    <ligand>
        <name>substrate</name>
    </ligand>
</feature>
<dbReference type="SFLD" id="SFLDS00057">
    <property type="entry name" value="Glutaminase/Asparaginase"/>
    <property type="match status" value="1"/>
</dbReference>
<dbReference type="EMBL" id="CP001682">
    <property type="protein sequence ID" value="ACU93748.1"/>
    <property type="molecule type" value="Genomic_DNA"/>
</dbReference>
<dbReference type="PRINTS" id="PR00139">
    <property type="entry name" value="ASNGLNASE"/>
</dbReference>
<evidence type="ECO:0000313" key="9">
    <source>
        <dbReference type="EMBL" id="ACU93748.1"/>
    </source>
</evidence>
<dbReference type="Proteomes" id="UP000000954">
    <property type="component" value="Chromosome"/>
</dbReference>
<dbReference type="InterPro" id="IPR037152">
    <property type="entry name" value="L-asparaginase_N_sf"/>
</dbReference>
<dbReference type="OrthoDB" id="9788068at2"/>
<dbReference type="CDD" id="cd08964">
    <property type="entry name" value="L-asparaginase_II"/>
    <property type="match status" value="1"/>
</dbReference>
<dbReference type="AlphaFoldDB" id="C7MLE2"/>
<dbReference type="eggNOG" id="COG0252">
    <property type="taxonomic scope" value="Bacteria"/>
</dbReference>
<evidence type="ECO:0000259" key="8">
    <source>
        <dbReference type="Pfam" id="PF17763"/>
    </source>
</evidence>
<dbReference type="RefSeq" id="WP_012802437.1">
    <property type="nucleotide sequence ID" value="NC_013170.1"/>
</dbReference>
<dbReference type="FunFam" id="3.40.50.1170:FF:000001">
    <property type="entry name" value="L-asparaginase 2"/>
    <property type="match status" value="1"/>
</dbReference>
<protein>
    <submittedName>
        <fullName evidence="9">L-asparaginase type II family protein</fullName>
    </submittedName>
</protein>
<feature type="domain" description="Asparaginase/glutaminase C-terminal" evidence="8">
    <location>
        <begin position="220"/>
        <end position="325"/>
    </location>
</feature>
<dbReference type="PROSITE" id="PS51732">
    <property type="entry name" value="ASN_GLN_ASE_3"/>
    <property type="match status" value="1"/>
</dbReference>
<dbReference type="Pfam" id="PF17763">
    <property type="entry name" value="Asparaginase_C"/>
    <property type="match status" value="1"/>
</dbReference>
<feature type="domain" description="L-asparaginase N-terminal" evidence="7">
    <location>
        <begin position="6"/>
        <end position="200"/>
    </location>
</feature>
<name>C7MLE2_CRYCD</name>
<dbReference type="GO" id="GO:0006528">
    <property type="term" value="P:asparagine metabolic process"/>
    <property type="evidence" value="ECO:0007669"/>
    <property type="project" value="InterPro"/>
</dbReference>
<dbReference type="InterPro" id="IPR027474">
    <property type="entry name" value="L-asparaginase_N"/>
</dbReference>
<reference evidence="9 10" key="1">
    <citation type="journal article" date="2009" name="Stand. Genomic Sci.">
        <title>Complete genome sequence of Cryptobacterium curtum type strain (12-3).</title>
        <authorList>
            <person name="Mavrommatis K."/>
            <person name="Pukall R."/>
            <person name="Rohde C."/>
            <person name="Chen F."/>
            <person name="Sims D."/>
            <person name="Brettin T."/>
            <person name="Kuske C."/>
            <person name="Detter J.C."/>
            <person name="Han C."/>
            <person name="Lapidus A."/>
            <person name="Copeland A."/>
            <person name="Glavina Del Rio T."/>
            <person name="Nolan M."/>
            <person name="Lucas S."/>
            <person name="Tice H."/>
            <person name="Cheng J.F."/>
            <person name="Bruce D."/>
            <person name="Goodwin L."/>
            <person name="Pitluck S."/>
            <person name="Ovchinnikova G."/>
            <person name="Pati A."/>
            <person name="Ivanova N."/>
            <person name="Chen A."/>
            <person name="Palaniappan K."/>
            <person name="Chain P."/>
            <person name="D'haeseleer P."/>
            <person name="Goker M."/>
            <person name="Bristow J."/>
            <person name="Eisen J.A."/>
            <person name="Markowitz V."/>
            <person name="Hugenholtz P."/>
            <person name="Rohde M."/>
            <person name="Klenk H.P."/>
            <person name="Kyrpides N.C."/>
        </authorList>
    </citation>
    <scope>NUCLEOTIDE SEQUENCE [LARGE SCALE GENOMIC DNA]</scope>
    <source>
        <strain evidence="10">ATCC 700683 / DSM 15641 / 12-3</strain>
    </source>
</reference>
<keyword evidence="2" id="KW-0378">Hydrolase</keyword>
<proteinExistence type="inferred from homology"/>
<accession>C7MLE2</accession>
<dbReference type="NCBIfam" id="TIGR00520">
    <property type="entry name" value="asnASE_II"/>
    <property type="match status" value="1"/>
</dbReference>
<dbReference type="InterPro" id="IPR006034">
    <property type="entry name" value="Asparaginase/glutaminase-like"/>
</dbReference>
<evidence type="ECO:0000256" key="2">
    <source>
        <dbReference type="ARBA" id="ARBA00022801"/>
    </source>
</evidence>
<dbReference type="Gene3D" id="3.40.50.40">
    <property type="match status" value="1"/>
</dbReference>
<evidence type="ECO:0000256" key="6">
    <source>
        <dbReference type="RuleBase" id="RU004456"/>
    </source>
</evidence>
<gene>
    <name evidence="9" type="ordered locus">Ccur_00150</name>
</gene>
<dbReference type="GO" id="GO:0004067">
    <property type="term" value="F:asparaginase activity"/>
    <property type="evidence" value="ECO:0007669"/>
    <property type="project" value="UniProtKB-UniRule"/>
</dbReference>
<dbReference type="PROSITE" id="PS00917">
    <property type="entry name" value="ASN_GLN_ASE_2"/>
    <property type="match status" value="1"/>
</dbReference>
<dbReference type="Gene3D" id="3.40.50.1170">
    <property type="entry name" value="L-asparaginase, N-terminal domain"/>
    <property type="match status" value="1"/>
</dbReference>
<dbReference type="PANTHER" id="PTHR11707:SF28">
    <property type="entry name" value="60 KDA LYSOPHOSPHOLIPASE"/>
    <property type="match status" value="1"/>
</dbReference>
<dbReference type="PIRSF" id="PIRSF001220">
    <property type="entry name" value="L-ASNase_gatD"/>
    <property type="match status" value="1"/>
</dbReference>
<feature type="active site" description="O-isoaspartyl threonine intermediate" evidence="3">
    <location>
        <position position="15"/>
    </location>
</feature>
<organism evidence="9 10">
    <name type="scientific">Cryptobacterium curtum (strain ATCC 700683 / DSM 15641 / CCUG 43107 / 12-3)</name>
    <dbReference type="NCBI Taxonomy" id="469378"/>
    <lineage>
        <taxon>Bacteria</taxon>
        <taxon>Bacillati</taxon>
        <taxon>Actinomycetota</taxon>
        <taxon>Coriobacteriia</taxon>
        <taxon>Eggerthellales</taxon>
        <taxon>Eggerthellaceae</taxon>
        <taxon>Cryptobacterium</taxon>
    </lineage>
</organism>